<dbReference type="PIRSF" id="PIRSF016202">
    <property type="entry name" value="PH1107"/>
    <property type="match status" value="1"/>
</dbReference>
<dbReference type="Pfam" id="PF04041">
    <property type="entry name" value="Glyco_hydro_130"/>
    <property type="match status" value="1"/>
</dbReference>
<dbReference type="Proteomes" id="UP000515511">
    <property type="component" value="Chromosome"/>
</dbReference>
<evidence type="ECO:0000256" key="3">
    <source>
        <dbReference type="ARBA" id="ARBA00024356"/>
    </source>
</evidence>
<comment type="similarity">
    <text evidence="3">Belongs to the glycosyl hydrolase 130 family.</text>
</comment>
<evidence type="ECO:0000313" key="4">
    <source>
        <dbReference type="EMBL" id="QNE35557.1"/>
    </source>
</evidence>
<dbReference type="GO" id="GO:0016757">
    <property type="term" value="F:glycosyltransferase activity"/>
    <property type="evidence" value="ECO:0007669"/>
    <property type="project" value="UniProtKB-KW"/>
</dbReference>
<dbReference type="PANTHER" id="PTHR34106">
    <property type="entry name" value="GLYCOSIDASE"/>
    <property type="match status" value="1"/>
</dbReference>
<name>A0A7G6YAP2_9MICO</name>
<evidence type="ECO:0000256" key="2">
    <source>
        <dbReference type="ARBA" id="ARBA00022679"/>
    </source>
</evidence>
<organism evidence="4 5">
    <name type="scientific">Leifsonia shinshuensis</name>
    <dbReference type="NCBI Taxonomy" id="150026"/>
    <lineage>
        <taxon>Bacteria</taxon>
        <taxon>Bacillati</taxon>
        <taxon>Actinomycetota</taxon>
        <taxon>Actinomycetes</taxon>
        <taxon>Micrococcales</taxon>
        <taxon>Microbacteriaceae</taxon>
        <taxon>Leifsonia</taxon>
    </lineage>
</organism>
<dbReference type="InterPro" id="IPR007184">
    <property type="entry name" value="Mannoside_phosphorylase"/>
</dbReference>
<proteinExistence type="inferred from homology"/>
<keyword evidence="2" id="KW-0808">Transferase</keyword>
<dbReference type="Gene3D" id="2.115.10.20">
    <property type="entry name" value="Glycosyl hydrolase domain, family 43"/>
    <property type="match status" value="1"/>
</dbReference>
<dbReference type="KEGG" id="lse:F1C12_10730"/>
<evidence type="ECO:0000313" key="5">
    <source>
        <dbReference type="Proteomes" id="UP000515511"/>
    </source>
</evidence>
<dbReference type="RefSeq" id="WP_185275025.1">
    <property type="nucleotide sequence ID" value="NZ_CP043641.1"/>
</dbReference>
<dbReference type="PANTHER" id="PTHR34106:SF5">
    <property type="entry name" value="GLYCOSIDASE"/>
    <property type="match status" value="1"/>
</dbReference>
<dbReference type="AlphaFoldDB" id="A0A7G6YAP2"/>
<sequence>MNAHPPIDYPFGPFTPSPANPVLRPGPGAWESTNVYNPAAIVHDGRVVMLYRAHAADIVSSVGYAVSDDGLRFERDAEPVLFPEHDYERYGCEDPRVVKIGDTFYLTYTGWDRTTARLCLATSTDLRTWTKHGPMLPGVDTFRGTRQPPVEEWSKGGVILETPVDGRYLMYVGEGNVYLAESADLLHWRLADPEPVLTPRPGTFMSGLVETGPQPLLTRTGHILLMHNSAVHPPEGGFYYSSGQVLFEPSRPTVPVAALLEPWLRPTTDEDKHGMSENVTFVEGLVWFRGTWFAYYGQSDTTVGVATFTPAG</sequence>
<evidence type="ECO:0000256" key="1">
    <source>
        <dbReference type="ARBA" id="ARBA00022676"/>
    </source>
</evidence>
<protein>
    <submittedName>
        <fullName evidence="4">Glycosylase</fullName>
    </submittedName>
</protein>
<accession>A0A7G6YAP2</accession>
<dbReference type="EMBL" id="CP043641">
    <property type="protein sequence ID" value="QNE35557.1"/>
    <property type="molecule type" value="Genomic_DNA"/>
</dbReference>
<keyword evidence="1" id="KW-0328">Glycosyltransferase</keyword>
<gene>
    <name evidence="4" type="ORF">F1C12_10730</name>
</gene>
<dbReference type="SUPFAM" id="SSF75005">
    <property type="entry name" value="Arabinanase/levansucrase/invertase"/>
    <property type="match status" value="1"/>
</dbReference>
<dbReference type="CDD" id="cd18610">
    <property type="entry name" value="GH130_BT3780-like"/>
    <property type="match status" value="1"/>
</dbReference>
<reference evidence="5" key="1">
    <citation type="submission" date="2019-09" db="EMBL/GenBank/DDBJ databases">
        <title>Antimicrobial potential of Antarctic Bacteria.</title>
        <authorList>
            <person name="Benaud N."/>
            <person name="Edwards R.J."/>
            <person name="Ferrari B.C."/>
        </authorList>
    </citation>
    <scope>NUCLEOTIDE SEQUENCE [LARGE SCALE GENOMIC DNA]</scope>
    <source>
        <strain evidence="5">INR9</strain>
    </source>
</reference>
<dbReference type="InterPro" id="IPR023296">
    <property type="entry name" value="Glyco_hydro_beta-prop_sf"/>
</dbReference>